<dbReference type="Proteomes" id="UP000652427">
    <property type="component" value="Unassembled WGS sequence"/>
</dbReference>
<dbReference type="RefSeq" id="WP_176278331.1">
    <property type="nucleotide sequence ID" value="NZ_JABWMH010000001.1"/>
</dbReference>
<name>A0ABX2MZD4_9SPHN</name>
<evidence type="ECO:0000313" key="2">
    <source>
        <dbReference type="Proteomes" id="UP000652427"/>
    </source>
</evidence>
<organism evidence="1 2">
    <name type="scientific">Parasphingorhabdus flavimaris</name>
    <dbReference type="NCBI Taxonomy" id="266812"/>
    <lineage>
        <taxon>Bacteria</taxon>
        <taxon>Pseudomonadati</taxon>
        <taxon>Pseudomonadota</taxon>
        <taxon>Alphaproteobacteria</taxon>
        <taxon>Sphingomonadales</taxon>
        <taxon>Sphingomonadaceae</taxon>
        <taxon>Parasphingorhabdus</taxon>
    </lineage>
</organism>
<reference evidence="1 2" key="1">
    <citation type="submission" date="2020-06" db="EMBL/GenBank/DDBJ databases">
        <authorList>
            <person name="Kim S.-J."/>
            <person name="Park S.-J."/>
        </authorList>
    </citation>
    <scope>NUCLEOTIDE SEQUENCE [LARGE SCALE GENOMIC DNA]</scope>
    <source>
        <strain evidence="1 2">SW-151</strain>
    </source>
</reference>
<gene>
    <name evidence="1" type="ORF">HUO14_02700</name>
</gene>
<sequence length="73" mass="8392">MTGTDRYGRTIDVDLSFREGLVVLQREFNQSVLRLKSQLDQLYDFLWDGFEDGFGPRIAAATHNKNANSKIKK</sequence>
<accession>A0ABX2MZD4</accession>
<protein>
    <submittedName>
        <fullName evidence="1">Uncharacterized protein</fullName>
    </submittedName>
</protein>
<evidence type="ECO:0000313" key="1">
    <source>
        <dbReference type="EMBL" id="NVD26813.1"/>
    </source>
</evidence>
<proteinExistence type="predicted"/>
<comment type="caution">
    <text evidence="1">The sequence shown here is derived from an EMBL/GenBank/DDBJ whole genome shotgun (WGS) entry which is preliminary data.</text>
</comment>
<dbReference type="EMBL" id="JABWMH010000001">
    <property type="protein sequence ID" value="NVD26813.1"/>
    <property type="molecule type" value="Genomic_DNA"/>
</dbReference>
<keyword evidence="2" id="KW-1185">Reference proteome</keyword>